<dbReference type="PANTHER" id="PTHR45947:SF3">
    <property type="entry name" value="SULFOQUINOVOSYL TRANSFERASE SQD2"/>
    <property type="match status" value="1"/>
</dbReference>
<sequence>MRIGMVCYPGLGGSGIVASELADRLARRGHRVYLFATELPMRLPEGSPVQFAAVDVPNYPVFPAPLYTLALAGALERAIREEGLELIHTHYAIPHAVAAELAAEGRIPLVHTLHGTDVTLLGIDPAYQTLTARALQKAAAVTAVSQNLAQQAQRTFGVSPQVIYNAVDTERFRPNPQARRFYAAQDEFLLVHASNFRAVKRVGDIVHVFAKIRQKLKARLVLVGSGPERAEALSIAHNLGVDDCVTSLATAKNPEEIIGAADVFLLASEYEGFGQSGLEALACGVPVVATRVGGVPEWLTPEVGRLVPFGDLEAFAQAVVEVLTSPGLEQMRASARSYAQTHFNPERITSQYEQVYQMAVGCKNLEPTAPAE</sequence>
<dbReference type="NCBIfam" id="TIGR03999">
    <property type="entry name" value="thiol_BshA"/>
    <property type="match status" value="1"/>
</dbReference>
<dbReference type="SUPFAM" id="SSF53756">
    <property type="entry name" value="UDP-Glycosyltransferase/glycogen phosphorylase"/>
    <property type="match status" value="1"/>
</dbReference>
<accession>A0A7C3HQZ8</accession>
<dbReference type="PANTHER" id="PTHR45947">
    <property type="entry name" value="SULFOQUINOVOSYL TRANSFERASE SQD2"/>
    <property type="match status" value="1"/>
</dbReference>
<feature type="domain" description="Glycosyltransferase subfamily 4-like N-terminal" evidence="2">
    <location>
        <begin position="12"/>
        <end position="171"/>
    </location>
</feature>
<evidence type="ECO:0000259" key="1">
    <source>
        <dbReference type="Pfam" id="PF00534"/>
    </source>
</evidence>
<dbReference type="Pfam" id="PF00534">
    <property type="entry name" value="Glycos_transf_1"/>
    <property type="match status" value="1"/>
</dbReference>
<dbReference type="Gene3D" id="3.40.50.2000">
    <property type="entry name" value="Glycogen Phosphorylase B"/>
    <property type="match status" value="2"/>
</dbReference>
<dbReference type="InterPro" id="IPR023881">
    <property type="entry name" value="Thiol_BshA"/>
</dbReference>
<reference evidence="3" key="1">
    <citation type="journal article" date="2020" name="mSystems">
        <title>Genome- and Community-Level Interaction Insights into Carbon Utilization and Element Cycling Functions of Hydrothermarchaeota in Hydrothermal Sediment.</title>
        <authorList>
            <person name="Zhou Z."/>
            <person name="Liu Y."/>
            <person name="Xu W."/>
            <person name="Pan J."/>
            <person name="Luo Z.H."/>
            <person name="Li M."/>
        </authorList>
    </citation>
    <scope>NUCLEOTIDE SEQUENCE [LARGE SCALE GENOMIC DNA]</scope>
    <source>
        <strain evidence="3">SpSt-524</strain>
    </source>
</reference>
<comment type="caution">
    <text evidence="3">The sequence shown here is derived from an EMBL/GenBank/DDBJ whole genome shotgun (WGS) entry which is preliminary data.</text>
</comment>
<dbReference type="InterPro" id="IPR001296">
    <property type="entry name" value="Glyco_trans_1"/>
</dbReference>
<dbReference type="Pfam" id="PF13439">
    <property type="entry name" value="Glyco_transf_4"/>
    <property type="match status" value="1"/>
</dbReference>
<evidence type="ECO:0000313" key="3">
    <source>
        <dbReference type="EMBL" id="HFG19841.1"/>
    </source>
</evidence>
<dbReference type="AlphaFoldDB" id="A0A7C3HQZ8"/>
<dbReference type="InterPro" id="IPR050194">
    <property type="entry name" value="Glycosyltransferase_grp1"/>
</dbReference>
<dbReference type="EMBL" id="DSWI01000010">
    <property type="protein sequence ID" value="HFG19841.1"/>
    <property type="molecule type" value="Genomic_DNA"/>
</dbReference>
<protein>
    <submittedName>
        <fullName evidence="3">N-acetyl-alpha-D-glucosaminyl L-malate synthase BshA</fullName>
    </submittedName>
</protein>
<proteinExistence type="predicted"/>
<name>A0A7C3HQZ8_MEIRU</name>
<dbReference type="GO" id="GO:0071793">
    <property type="term" value="P:bacillithiol biosynthetic process"/>
    <property type="evidence" value="ECO:0007669"/>
    <property type="project" value="InterPro"/>
</dbReference>
<feature type="domain" description="Glycosyl transferase family 1" evidence="1">
    <location>
        <begin position="184"/>
        <end position="340"/>
    </location>
</feature>
<dbReference type="GO" id="GO:0016757">
    <property type="term" value="F:glycosyltransferase activity"/>
    <property type="evidence" value="ECO:0007669"/>
    <property type="project" value="InterPro"/>
</dbReference>
<organism evidence="3">
    <name type="scientific">Meiothermus ruber</name>
    <dbReference type="NCBI Taxonomy" id="277"/>
    <lineage>
        <taxon>Bacteria</taxon>
        <taxon>Thermotogati</taxon>
        <taxon>Deinococcota</taxon>
        <taxon>Deinococci</taxon>
        <taxon>Thermales</taxon>
        <taxon>Thermaceae</taxon>
        <taxon>Meiothermus</taxon>
    </lineage>
</organism>
<evidence type="ECO:0000259" key="2">
    <source>
        <dbReference type="Pfam" id="PF13439"/>
    </source>
</evidence>
<dbReference type="InterPro" id="IPR028098">
    <property type="entry name" value="Glyco_trans_4-like_N"/>
</dbReference>
<gene>
    <name evidence="3" type="primary">bshA</name>
    <name evidence="3" type="ORF">ENS82_03845</name>
</gene>